<organism evidence="1 2">
    <name type="scientific">Flexivirga caeni</name>
    <dbReference type="NCBI Taxonomy" id="2294115"/>
    <lineage>
        <taxon>Bacteria</taxon>
        <taxon>Bacillati</taxon>
        <taxon>Actinomycetota</taxon>
        <taxon>Actinomycetes</taxon>
        <taxon>Micrococcales</taxon>
        <taxon>Dermacoccaceae</taxon>
        <taxon>Flexivirga</taxon>
    </lineage>
</organism>
<reference evidence="1 2" key="1">
    <citation type="submission" date="2018-11" db="EMBL/GenBank/DDBJ databases">
        <title>Draft genome of Simplicispira Flexivirga sp. BO-16.</title>
        <authorList>
            <person name="Im W.T."/>
        </authorList>
    </citation>
    <scope>NUCLEOTIDE SEQUENCE [LARGE SCALE GENOMIC DNA]</scope>
    <source>
        <strain evidence="1 2">BO-16</strain>
    </source>
</reference>
<comment type="caution">
    <text evidence="1">The sequence shown here is derived from an EMBL/GenBank/DDBJ whole genome shotgun (WGS) entry which is preliminary data.</text>
</comment>
<dbReference type="RefSeq" id="WP_158607549.1">
    <property type="nucleotide sequence ID" value="NZ_RJJQ01000006.1"/>
</dbReference>
<dbReference type="EMBL" id="RJJQ01000006">
    <property type="protein sequence ID" value="RNI23076.1"/>
    <property type="molecule type" value="Genomic_DNA"/>
</dbReference>
<dbReference type="AlphaFoldDB" id="A0A3M9MC04"/>
<dbReference type="Proteomes" id="UP000271678">
    <property type="component" value="Unassembled WGS sequence"/>
</dbReference>
<accession>A0A3M9MC04</accession>
<name>A0A3M9MC04_9MICO</name>
<protein>
    <submittedName>
        <fullName evidence="1">Uncharacterized protein</fullName>
    </submittedName>
</protein>
<sequence length="76" mass="7662">MSLGVAAVAAELTAEVVLEDAVTIALGGAALVDFLNPLEQIVVDDWLVVAVVQFALIGGVSGVVRVGEHSMEGVCG</sequence>
<keyword evidence="2" id="KW-1185">Reference proteome</keyword>
<proteinExistence type="predicted"/>
<evidence type="ECO:0000313" key="2">
    <source>
        <dbReference type="Proteomes" id="UP000271678"/>
    </source>
</evidence>
<evidence type="ECO:0000313" key="1">
    <source>
        <dbReference type="EMBL" id="RNI23076.1"/>
    </source>
</evidence>
<gene>
    <name evidence="1" type="ORF">EFY87_07990</name>
</gene>